<proteinExistence type="inferred from homology"/>
<evidence type="ECO:0000256" key="11">
    <source>
        <dbReference type="SAM" id="SignalP"/>
    </source>
</evidence>
<dbReference type="InterPro" id="IPR016166">
    <property type="entry name" value="FAD-bd_PCMH"/>
</dbReference>
<dbReference type="PANTHER" id="PTHR13878">
    <property type="entry name" value="GULONOLACTONE OXIDASE"/>
    <property type="match status" value="1"/>
</dbReference>
<dbReference type="Pfam" id="PF01565">
    <property type="entry name" value="FAD_binding_4"/>
    <property type="match status" value="2"/>
</dbReference>
<dbReference type="InterPro" id="IPR010030">
    <property type="entry name" value="GULO_Plant"/>
</dbReference>
<dbReference type="InterPro" id="IPR036318">
    <property type="entry name" value="FAD-bd_PCMH-like_sf"/>
</dbReference>
<evidence type="ECO:0000256" key="3">
    <source>
        <dbReference type="ARBA" id="ARBA00005466"/>
    </source>
</evidence>
<keyword evidence="6" id="KW-0060">Ascorbate biosynthesis</keyword>
<dbReference type="GO" id="GO:0050105">
    <property type="term" value="F:L-gulonolactone oxidase activity"/>
    <property type="evidence" value="ECO:0007669"/>
    <property type="project" value="UniProtKB-EC"/>
</dbReference>
<evidence type="ECO:0000256" key="5">
    <source>
        <dbReference type="ARBA" id="ARBA00022630"/>
    </source>
</evidence>
<comment type="catalytic activity">
    <reaction evidence="10">
        <text>L-gulono-1,4-lactone + O2 = L-ascorbate + H2O2 + H(+)</text>
        <dbReference type="Rhea" id="RHEA:32363"/>
        <dbReference type="ChEBI" id="CHEBI:15378"/>
        <dbReference type="ChEBI" id="CHEBI:15379"/>
        <dbReference type="ChEBI" id="CHEBI:16240"/>
        <dbReference type="ChEBI" id="CHEBI:17587"/>
        <dbReference type="ChEBI" id="CHEBI:38290"/>
        <dbReference type="EC" id="1.1.3.8"/>
    </reaction>
</comment>
<dbReference type="PANTHER" id="PTHR13878:SF117">
    <property type="entry name" value="OS08G0519100 PROTEIN"/>
    <property type="match status" value="1"/>
</dbReference>
<reference evidence="13" key="1">
    <citation type="submission" date="2015-04" db="UniProtKB">
        <authorList>
            <consortium name="EnsemblPlants"/>
        </authorList>
    </citation>
    <scope>IDENTIFICATION</scope>
    <source>
        <strain evidence="13">SL10</strain>
    </source>
</reference>
<dbReference type="InterPro" id="IPR007173">
    <property type="entry name" value="ALO_C"/>
</dbReference>
<dbReference type="InterPro" id="IPR006094">
    <property type="entry name" value="Oxid_FAD_bind_N"/>
</dbReference>
<dbReference type="AlphaFoldDB" id="A0A0E0G0E7"/>
<dbReference type="Proteomes" id="UP000006591">
    <property type="component" value="Chromosome 2"/>
</dbReference>
<sequence>MQGSVVTAGRAVHGILVAVVVVQRLLAAGASPPADPVHCASGTARCTVTNAYAAFPDRSTCRAAAAAYPASEEELLRVVAAAAASGTKMKAATRYGHSVPKLSCPGAGDGRGLAISTSALNRVVAVDAAGMAITVESGVTLAELIDAAAGAGLALPHSPYWLGVTVGGLLSTGAHGSSVWGNGSAVHEYVTGMRIVTPAPAREGYAKVRVLAAGDTELDAAKVSLGVLGVISQVTLKLQPMFKRSVAFQHCGDGDLAERVVAFAGEHEFADILWYPGHGKAVYRIDDRVPSNTPGDGVYDFVGFRATPTLAIQAKRLVEDGLEATGNAAGKCLAASTTNSILAARNYGLTRNGQLLGAFPGTAVVGYQNRIQSSGSCLTGADDGLLTACPWDPRVEHGTFFFQSGISVPLSRAAAFIRDVQRLRDLNPDALCGVELYDGVLMRYVRASAAHLGKPEDSVDFDLTYYRSRDPATPLLHEDVVEEVEQMALRKYGGVPHWGKNQNAAFEGAAAKYGGARAAAFMRVKRAYDPEGLFSSEWSDKVLGVAGAGGVSVVRDGCALEGLCVCSEDAHCSPEKGYLCRPGRVYKEARVTNQTSNHALQAKKIKLTMQQLQSRRRRVAPGRRRRITHGAPLLAAVAVLLCASVRFAGASPPPGPVRCASGTANCTVTNAYGAFPDRSTCRAAAAAYPASEQELLRVVAAAAASGTKMKVATRYGHSVPKLACPGDGGGGGGALVISTDALNRVVAVDGGRMEITVESGVTLAELIGAAAGAGLALPHSPYWLGLTVGGLLSTGAHGSSVWGKGGAVHEYVVGMRIVTPAPASEGHAKVRVLAAGDPELDAAKVSLGVLGVISQVTLKLQPMFKRSVAFRRRDDDDLAERVTAFAGEHEFADILWLPSQGKAVYRIDDRVPNTTSGDGAVYDLVVFQSSPTVAIQANRLGEDVLEATANSAGKCLAGSATIARLAAGNYGVTRRGVLSPPPGAAVVGYQNRIQSSGSCLAGADDGLLTACTWDPRVRHNSFFFQSGISVPLSGAAAFIRDVQRLRDLNPDALCGLEVYYGVLLRYVRASTAHLGKPEDSVELDLTYYRSRDPAAPRLHEDAVEEIEQMALRKYGGVPHWGKNRNAAFDGAIAKYPKSGEFLKVKGSYDPEGLFSSEWSDKVLGVAGAGGVSVVRDGCALEGLCVCSEDAHCSPEKGYLCRPGRVYKEARVCRRVAGDDH</sequence>
<dbReference type="InterPro" id="IPR050432">
    <property type="entry name" value="FAD-linked_Oxidoreductases_BP"/>
</dbReference>
<dbReference type="SUPFAM" id="SSF55103">
    <property type="entry name" value="FAD-linked oxidases, C-terminal domain"/>
    <property type="match status" value="2"/>
</dbReference>
<protein>
    <recommendedName>
        <fullName evidence="4">L-gulonolactone oxidase</fullName>
        <ecNumber evidence="4">1.1.3.8</ecNumber>
    </recommendedName>
</protein>
<dbReference type="STRING" id="4536.A0A0E0G0E7"/>
<evidence type="ECO:0000256" key="2">
    <source>
        <dbReference type="ARBA" id="ARBA00005147"/>
    </source>
</evidence>
<evidence type="ECO:0000256" key="10">
    <source>
        <dbReference type="ARBA" id="ARBA00048083"/>
    </source>
</evidence>
<comment type="similarity">
    <text evidence="3">Belongs to the oxygen-dependent FAD-linked oxidoreductase family.</text>
</comment>
<dbReference type="GO" id="GO:0019853">
    <property type="term" value="P:L-ascorbic acid biosynthetic process"/>
    <property type="evidence" value="ECO:0007669"/>
    <property type="project" value="UniProtKB-UniPathway"/>
</dbReference>
<keyword evidence="8" id="KW-0274">FAD</keyword>
<comment type="cofactor">
    <cofactor evidence="1">
        <name>FAD</name>
        <dbReference type="ChEBI" id="CHEBI:57692"/>
    </cofactor>
</comment>
<dbReference type="HOGENOM" id="CLU_270794_0_0_1"/>
<evidence type="ECO:0000259" key="12">
    <source>
        <dbReference type="PROSITE" id="PS51387"/>
    </source>
</evidence>
<dbReference type="FunFam" id="3.30.465.10:FF:000033">
    <property type="entry name" value="L-gulonolactone oxidase 5"/>
    <property type="match status" value="2"/>
</dbReference>
<accession>A0A0E0G0E7</accession>
<evidence type="ECO:0000256" key="8">
    <source>
        <dbReference type="ARBA" id="ARBA00022827"/>
    </source>
</evidence>
<feature type="signal peptide" evidence="11">
    <location>
        <begin position="1"/>
        <end position="27"/>
    </location>
</feature>
<keyword evidence="5" id="KW-0285">Flavoprotein</keyword>
<dbReference type="InterPro" id="IPR016169">
    <property type="entry name" value="FAD-bd_PCMH_sub2"/>
</dbReference>
<comment type="pathway">
    <text evidence="2">Cofactor biosynthesis; L-ascorbate biosynthesis.</text>
</comment>
<keyword evidence="9" id="KW-0560">Oxidoreductase</keyword>
<dbReference type="NCBIfam" id="TIGR01677">
    <property type="entry name" value="pln_FAD_oxido"/>
    <property type="match status" value="2"/>
</dbReference>
<dbReference type="PROSITE" id="PS51387">
    <property type="entry name" value="FAD_PCMH"/>
    <property type="match status" value="2"/>
</dbReference>
<evidence type="ECO:0000256" key="9">
    <source>
        <dbReference type="ARBA" id="ARBA00023002"/>
    </source>
</evidence>
<evidence type="ECO:0000256" key="1">
    <source>
        <dbReference type="ARBA" id="ARBA00001974"/>
    </source>
</evidence>
<dbReference type="OMA" id="LACPRNG"/>
<keyword evidence="14" id="KW-1185">Reference proteome</keyword>
<feature type="chain" id="PRO_5002359985" description="L-gulonolactone oxidase" evidence="11">
    <location>
        <begin position="28"/>
        <end position="1220"/>
    </location>
</feature>
<feature type="domain" description="FAD-binding PCMH-type" evidence="12">
    <location>
        <begin position="59"/>
        <end position="241"/>
    </location>
</feature>
<dbReference type="Gene3D" id="3.30.70.2520">
    <property type="match status" value="2"/>
</dbReference>
<feature type="domain" description="FAD-binding PCMH-type" evidence="12">
    <location>
        <begin position="679"/>
        <end position="863"/>
    </location>
</feature>
<dbReference type="InterPro" id="IPR055154">
    <property type="entry name" value="GULLO2-like_C"/>
</dbReference>
<dbReference type="EC" id="1.1.3.8" evidence="4"/>
<dbReference type="GO" id="GO:0016020">
    <property type="term" value="C:membrane"/>
    <property type="evidence" value="ECO:0007669"/>
    <property type="project" value="InterPro"/>
</dbReference>
<dbReference type="GO" id="GO:0003885">
    <property type="term" value="F:D-arabinono-1,4-lactone oxidase activity"/>
    <property type="evidence" value="ECO:0007669"/>
    <property type="project" value="InterPro"/>
</dbReference>
<dbReference type="Pfam" id="PF04030">
    <property type="entry name" value="ALO"/>
    <property type="match status" value="2"/>
</dbReference>
<dbReference type="InterPro" id="IPR016164">
    <property type="entry name" value="FAD-linked_Oxase-like_C"/>
</dbReference>
<dbReference type="UniPathway" id="UPA00132"/>
<dbReference type="Gramene" id="ONIVA02G01810.1">
    <property type="protein sequence ID" value="ONIVA02G01810.1"/>
    <property type="gene ID" value="ONIVA02G01810"/>
</dbReference>
<dbReference type="Pfam" id="PF22906">
    <property type="entry name" value="GULLO2-like_3rd"/>
    <property type="match status" value="2"/>
</dbReference>
<dbReference type="SUPFAM" id="SSF56176">
    <property type="entry name" value="FAD-binding/transporter-associated domain-like"/>
    <property type="match status" value="2"/>
</dbReference>
<evidence type="ECO:0000256" key="6">
    <source>
        <dbReference type="ARBA" id="ARBA00022644"/>
    </source>
</evidence>
<keyword evidence="7 11" id="KW-0732">Signal</keyword>
<organism evidence="13">
    <name type="scientific">Oryza nivara</name>
    <name type="common">Indian wild rice</name>
    <name type="synonym">Oryza sativa f. spontanea</name>
    <dbReference type="NCBI Taxonomy" id="4536"/>
    <lineage>
        <taxon>Eukaryota</taxon>
        <taxon>Viridiplantae</taxon>
        <taxon>Streptophyta</taxon>
        <taxon>Embryophyta</taxon>
        <taxon>Tracheophyta</taxon>
        <taxon>Spermatophyta</taxon>
        <taxon>Magnoliopsida</taxon>
        <taxon>Liliopsida</taxon>
        <taxon>Poales</taxon>
        <taxon>Poaceae</taxon>
        <taxon>BOP clade</taxon>
        <taxon>Oryzoideae</taxon>
        <taxon>Oryzeae</taxon>
        <taxon>Oryzinae</taxon>
        <taxon>Oryza</taxon>
    </lineage>
</organism>
<dbReference type="EnsemblPlants" id="ONIVA02G01810.1">
    <property type="protein sequence ID" value="ONIVA02G01810.1"/>
    <property type="gene ID" value="ONIVA02G01810"/>
</dbReference>
<evidence type="ECO:0000256" key="4">
    <source>
        <dbReference type="ARBA" id="ARBA00013121"/>
    </source>
</evidence>
<dbReference type="eggNOG" id="KOG4730">
    <property type="taxonomic scope" value="Eukaryota"/>
</dbReference>
<name>A0A0E0G0E7_ORYNI</name>
<reference evidence="13" key="2">
    <citation type="submission" date="2018-04" db="EMBL/GenBank/DDBJ databases">
        <title>OnivRS2 (Oryza nivara Reference Sequence Version 2).</title>
        <authorList>
            <person name="Zhang J."/>
            <person name="Kudrna D."/>
            <person name="Lee S."/>
            <person name="Talag J."/>
            <person name="Rajasekar S."/>
            <person name="Welchert J."/>
            <person name="Hsing Y.-I."/>
            <person name="Wing R.A."/>
        </authorList>
    </citation>
    <scope>NUCLEOTIDE SEQUENCE [LARGE SCALE GENOMIC DNA]</scope>
    <source>
        <strain evidence="13">SL10</strain>
    </source>
</reference>
<dbReference type="GO" id="GO:0071949">
    <property type="term" value="F:FAD binding"/>
    <property type="evidence" value="ECO:0007669"/>
    <property type="project" value="InterPro"/>
</dbReference>
<dbReference type="Gene3D" id="3.30.465.10">
    <property type="match status" value="2"/>
</dbReference>
<evidence type="ECO:0000313" key="14">
    <source>
        <dbReference type="Proteomes" id="UP000006591"/>
    </source>
</evidence>
<evidence type="ECO:0000313" key="13">
    <source>
        <dbReference type="EnsemblPlants" id="ONIVA02G01810.1"/>
    </source>
</evidence>
<evidence type="ECO:0000256" key="7">
    <source>
        <dbReference type="ARBA" id="ARBA00022729"/>
    </source>
</evidence>